<dbReference type="Proteomes" id="UP000824192">
    <property type="component" value="Unassembled WGS sequence"/>
</dbReference>
<gene>
    <name evidence="1" type="ORF">H9868_00100</name>
</gene>
<organism evidence="1 2">
    <name type="scientific">Candidatus Flavonifractor merdipullorum</name>
    <dbReference type="NCBI Taxonomy" id="2838590"/>
    <lineage>
        <taxon>Bacteria</taxon>
        <taxon>Bacillati</taxon>
        <taxon>Bacillota</taxon>
        <taxon>Clostridia</taxon>
        <taxon>Eubacteriales</taxon>
        <taxon>Oscillospiraceae</taxon>
        <taxon>Flavonifractor</taxon>
    </lineage>
</organism>
<protein>
    <submittedName>
        <fullName evidence="1">Uncharacterized protein</fullName>
    </submittedName>
</protein>
<name>A0A9D1UM71_9FIRM</name>
<reference evidence="1" key="1">
    <citation type="journal article" date="2021" name="PeerJ">
        <title>Extensive microbial diversity within the chicken gut microbiome revealed by metagenomics and culture.</title>
        <authorList>
            <person name="Gilroy R."/>
            <person name="Ravi A."/>
            <person name="Getino M."/>
            <person name="Pursley I."/>
            <person name="Horton D.L."/>
            <person name="Alikhan N.F."/>
            <person name="Baker D."/>
            <person name="Gharbi K."/>
            <person name="Hall N."/>
            <person name="Watson M."/>
            <person name="Adriaenssens E.M."/>
            <person name="Foster-Nyarko E."/>
            <person name="Jarju S."/>
            <person name="Secka A."/>
            <person name="Antonio M."/>
            <person name="Oren A."/>
            <person name="Chaudhuri R.R."/>
            <person name="La Ragione R."/>
            <person name="Hildebrand F."/>
            <person name="Pallen M.J."/>
        </authorList>
    </citation>
    <scope>NUCLEOTIDE SEQUENCE</scope>
    <source>
        <strain evidence="1">ChiGjej6B6-1540</strain>
    </source>
</reference>
<proteinExistence type="predicted"/>
<dbReference type="AlphaFoldDB" id="A0A9D1UM71"/>
<evidence type="ECO:0000313" key="2">
    <source>
        <dbReference type="Proteomes" id="UP000824192"/>
    </source>
</evidence>
<reference evidence="1" key="2">
    <citation type="submission" date="2021-04" db="EMBL/GenBank/DDBJ databases">
        <authorList>
            <person name="Gilroy R."/>
        </authorList>
    </citation>
    <scope>NUCLEOTIDE SEQUENCE</scope>
    <source>
        <strain evidence="1">ChiGjej6B6-1540</strain>
    </source>
</reference>
<sequence>MSKHIRSILVGILCLLVAVLIAMTLSLREDVAQLQHAVEELSTDIDSQSAYLQNSISEMGNRLTQDLAEQGSLFSKVEAQLSYQKGELVLTASVLPKEVVAGTSYLLTLENTAQSVEMVSDGKTWSGTLKLSPSAEFTPVVVEQSSAGARQEALDTLYPDNILAIEGSSIWSWNLDEMGPTAEQQKAENVLYVTLVPNTDGPVRTAEDVSRLTLLVKDDNGATLEAMDMSAMDAPDGDTRLWYQADLSAYMEQESCSIHLYTTLETSSGLTLCDASNEAASYAKDGMGSSSGSGTISFSPQW</sequence>
<accession>A0A9D1UM71</accession>
<dbReference type="EMBL" id="DXGA01000004">
    <property type="protein sequence ID" value="HIW92922.1"/>
    <property type="molecule type" value="Genomic_DNA"/>
</dbReference>
<comment type="caution">
    <text evidence="1">The sequence shown here is derived from an EMBL/GenBank/DDBJ whole genome shotgun (WGS) entry which is preliminary data.</text>
</comment>
<evidence type="ECO:0000313" key="1">
    <source>
        <dbReference type="EMBL" id="HIW92922.1"/>
    </source>
</evidence>